<dbReference type="PANTHER" id="PTHR30153">
    <property type="entry name" value="REPLICATIVE DNA HELICASE DNAB"/>
    <property type="match status" value="1"/>
</dbReference>
<accession>A0A0H2MJ86</accession>
<dbReference type="STRING" id="1489064.WH96_10130"/>
<sequence length="237" mass="26539">MKLSAPIYQLKHKAKLLARHQEIPLHKALNKIATQEGFSNWSLLSAKASTHLHPATLLSKLNPGELILLGARPGHGKTLMGLQLVAETVKSGHRSIFFTLDYNKKDALERIEAFGENDLITDNNLEIDTSDEISADYIIEKIKSGTAPKLVVIDYLQLLDQKRTNPDLLTQIQSLKDYAKETGAIFVLISQIDRSFELSQKQLPELSDIRLPNPLDLTLFDKSCFLNKDVVQVNSIN</sequence>
<keyword evidence="2" id="KW-0547">Nucleotide-binding</keyword>
<dbReference type="Proteomes" id="UP000035444">
    <property type="component" value="Unassembled WGS sequence"/>
</dbReference>
<dbReference type="RefSeq" id="WP_047764030.1">
    <property type="nucleotide sequence ID" value="NZ_LAQL01000006.1"/>
</dbReference>
<dbReference type="GO" id="GO:0005524">
    <property type="term" value="F:ATP binding"/>
    <property type="evidence" value="ECO:0007669"/>
    <property type="project" value="InterPro"/>
</dbReference>
<dbReference type="InterPro" id="IPR007694">
    <property type="entry name" value="DNA_helicase_DnaB-like_C"/>
</dbReference>
<dbReference type="AlphaFoldDB" id="A0A0H2MJ86"/>
<dbReference type="SUPFAM" id="SSF52540">
    <property type="entry name" value="P-loop containing nucleoside triphosphate hydrolases"/>
    <property type="match status" value="1"/>
</dbReference>
<gene>
    <name evidence="2" type="ORF">WH96_10130</name>
</gene>
<comment type="caution">
    <text evidence="2">The sequence shown here is derived from an EMBL/GenBank/DDBJ whole genome shotgun (WGS) entry which is preliminary data.</text>
</comment>
<dbReference type="EMBL" id="LAQL01000006">
    <property type="protein sequence ID" value="KLN60817.1"/>
    <property type="molecule type" value="Genomic_DNA"/>
</dbReference>
<dbReference type="PANTHER" id="PTHR30153:SF2">
    <property type="entry name" value="REPLICATIVE DNA HELICASE"/>
    <property type="match status" value="1"/>
</dbReference>
<keyword evidence="2" id="KW-0067">ATP-binding</keyword>
<evidence type="ECO:0000313" key="2">
    <source>
        <dbReference type="EMBL" id="KLN60817.1"/>
    </source>
</evidence>
<organism evidence="2 3">
    <name type="scientific">Kiloniella spongiae</name>
    <dbReference type="NCBI Taxonomy" id="1489064"/>
    <lineage>
        <taxon>Bacteria</taxon>
        <taxon>Pseudomonadati</taxon>
        <taxon>Pseudomonadota</taxon>
        <taxon>Alphaproteobacteria</taxon>
        <taxon>Rhodospirillales</taxon>
        <taxon>Kiloniellaceae</taxon>
        <taxon>Kiloniella</taxon>
    </lineage>
</organism>
<dbReference type="Gene3D" id="3.40.50.300">
    <property type="entry name" value="P-loop containing nucleotide triphosphate hydrolases"/>
    <property type="match status" value="1"/>
</dbReference>
<keyword evidence="3" id="KW-1185">Reference proteome</keyword>
<dbReference type="PATRIC" id="fig|1489064.4.peg.3321"/>
<dbReference type="GO" id="GO:0003678">
    <property type="term" value="F:DNA helicase activity"/>
    <property type="evidence" value="ECO:0007669"/>
    <property type="project" value="InterPro"/>
</dbReference>
<dbReference type="Pfam" id="PF03796">
    <property type="entry name" value="DnaB_C"/>
    <property type="match status" value="1"/>
</dbReference>
<evidence type="ECO:0000259" key="1">
    <source>
        <dbReference type="Pfam" id="PF03796"/>
    </source>
</evidence>
<evidence type="ECO:0000313" key="3">
    <source>
        <dbReference type="Proteomes" id="UP000035444"/>
    </source>
</evidence>
<protein>
    <submittedName>
        <fullName evidence="2">DNA helicase</fullName>
    </submittedName>
</protein>
<dbReference type="OrthoDB" id="7357206at2"/>
<dbReference type="NCBIfam" id="NF004629">
    <property type="entry name" value="PRK05973.1"/>
    <property type="match status" value="1"/>
</dbReference>
<reference evidence="2 3" key="1">
    <citation type="submission" date="2015-03" db="EMBL/GenBank/DDBJ databases">
        <title>Genome Sequence of Kiloniella spongiae MEBiC09566, isolated from a marine sponge.</title>
        <authorList>
            <person name="Shao Z."/>
            <person name="Wang L."/>
            <person name="Li X."/>
        </authorList>
    </citation>
    <scope>NUCLEOTIDE SEQUENCE [LARGE SCALE GENOMIC DNA]</scope>
    <source>
        <strain evidence="2 3">MEBiC09566</strain>
    </source>
</reference>
<dbReference type="InterPro" id="IPR027417">
    <property type="entry name" value="P-loop_NTPase"/>
</dbReference>
<keyword evidence="2" id="KW-0378">Hydrolase</keyword>
<dbReference type="GO" id="GO:0006260">
    <property type="term" value="P:DNA replication"/>
    <property type="evidence" value="ECO:0007669"/>
    <property type="project" value="InterPro"/>
</dbReference>
<proteinExistence type="predicted"/>
<feature type="domain" description="SF4 helicase" evidence="1">
    <location>
        <begin position="120"/>
        <end position="210"/>
    </location>
</feature>
<name>A0A0H2MJ86_9PROT</name>
<dbReference type="GO" id="GO:0005829">
    <property type="term" value="C:cytosol"/>
    <property type="evidence" value="ECO:0007669"/>
    <property type="project" value="TreeGrafter"/>
</dbReference>
<keyword evidence="2" id="KW-0347">Helicase</keyword>